<evidence type="ECO:0008006" key="3">
    <source>
        <dbReference type="Google" id="ProtNLM"/>
    </source>
</evidence>
<evidence type="ECO:0000313" key="1">
    <source>
        <dbReference type="EMBL" id="GHF19054.1"/>
    </source>
</evidence>
<reference evidence="2" key="1">
    <citation type="journal article" date="2019" name="Int. J. Syst. Evol. Microbiol.">
        <title>The Global Catalogue of Microorganisms (GCM) 10K type strain sequencing project: providing services to taxonomists for standard genome sequencing and annotation.</title>
        <authorList>
            <consortium name="The Broad Institute Genomics Platform"/>
            <consortium name="The Broad Institute Genome Sequencing Center for Infectious Disease"/>
            <person name="Wu L."/>
            <person name="Ma J."/>
        </authorList>
    </citation>
    <scope>NUCLEOTIDE SEQUENCE [LARGE SCALE GENOMIC DNA]</scope>
    <source>
        <strain evidence="2">CGMCC 4.7677</strain>
    </source>
</reference>
<accession>A0ABQ3JBM2</accession>
<dbReference type="PANTHER" id="PTHR43546:SF3">
    <property type="entry name" value="UPF0173 METAL-DEPENDENT HYDROLASE MJ1163"/>
    <property type="match status" value="1"/>
</dbReference>
<dbReference type="Pfam" id="PF13483">
    <property type="entry name" value="Lactamase_B_3"/>
    <property type="match status" value="1"/>
</dbReference>
<evidence type="ECO:0000313" key="2">
    <source>
        <dbReference type="Proteomes" id="UP000605897"/>
    </source>
</evidence>
<proteinExistence type="predicted"/>
<dbReference type="InterPro" id="IPR050114">
    <property type="entry name" value="UPF0173_UPF0282_UlaG_hydrolase"/>
</dbReference>
<sequence length="223" mass="23499">MPSDTAAAVTITYFGHSSLLVEVADPGGTTTRILLDPGDLTPALDALAPVDAVLVTHGHPDHLDPAQIRRLRSDGAVRVFGPADLTEQLREVDAVTTAVEPGAFDVGGTRIVVTRTTHETLYPDFPLPENFAYEIGGRVFATGDSLTVPTSPVDVLLAPLAGPWMKLSEGIDFVRAVSPKTVIPVHDAGLAPAHRNLHRALFSSFAPTGTVIEPLDSGESVTL</sequence>
<protein>
    <recommendedName>
        <fullName evidence="3">MBL fold metallo-hydrolase</fullName>
    </recommendedName>
</protein>
<dbReference type="InterPro" id="IPR036866">
    <property type="entry name" value="RibonucZ/Hydroxyglut_hydro"/>
</dbReference>
<dbReference type="Proteomes" id="UP000605897">
    <property type="component" value="Unassembled WGS sequence"/>
</dbReference>
<gene>
    <name evidence="1" type="ORF">GCM10017786_61020</name>
</gene>
<keyword evidence="2" id="KW-1185">Reference proteome</keyword>
<dbReference type="EMBL" id="BNAU01000008">
    <property type="protein sequence ID" value="GHF19054.1"/>
    <property type="molecule type" value="Genomic_DNA"/>
</dbReference>
<dbReference type="RefSeq" id="WP_191248067.1">
    <property type="nucleotide sequence ID" value="NZ_BNAU01000008.1"/>
</dbReference>
<dbReference type="Gene3D" id="3.60.15.10">
    <property type="entry name" value="Ribonuclease Z/Hydroxyacylglutathione hydrolase-like"/>
    <property type="match status" value="1"/>
</dbReference>
<name>A0ABQ3JBM2_9PSEU</name>
<comment type="caution">
    <text evidence="1">The sequence shown here is derived from an EMBL/GenBank/DDBJ whole genome shotgun (WGS) entry which is preliminary data.</text>
</comment>
<dbReference type="PANTHER" id="PTHR43546">
    <property type="entry name" value="UPF0173 METAL-DEPENDENT HYDROLASE MJ1163-RELATED"/>
    <property type="match status" value="1"/>
</dbReference>
<organism evidence="1 2">
    <name type="scientific">Amycolatopsis deserti</name>
    <dbReference type="NCBI Taxonomy" id="185696"/>
    <lineage>
        <taxon>Bacteria</taxon>
        <taxon>Bacillati</taxon>
        <taxon>Actinomycetota</taxon>
        <taxon>Actinomycetes</taxon>
        <taxon>Pseudonocardiales</taxon>
        <taxon>Pseudonocardiaceae</taxon>
        <taxon>Amycolatopsis</taxon>
    </lineage>
</organism>
<dbReference type="SUPFAM" id="SSF56281">
    <property type="entry name" value="Metallo-hydrolase/oxidoreductase"/>
    <property type="match status" value="1"/>
</dbReference>